<organism evidence="1 2">
    <name type="scientific">Hyalomma asiaticum</name>
    <name type="common">Tick</name>
    <dbReference type="NCBI Taxonomy" id="266040"/>
    <lineage>
        <taxon>Eukaryota</taxon>
        <taxon>Metazoa</taxon>
        <taxon>Ecdysozoa</taxon>
        <taxon>Arthropoda</taxon>
        <taxon>Chelicerata</taxon>
        <taxon>Arachnida</taxon>
        <taxon>Acari</taxon>
        <taxon>Parasitiformes</taxon>
        <taxon>Ixodida</taxon>
        <taxon>Ixodoidea</taxon>
        <taxon>Ixodidae</taxon>
        <taxon>Hyalomminae</taxon>
        <taxon>Hyalomma</taxon>
    </lineage>
</organism>
<evidence type="ECO:0000313" key="1">
    <source>
        <dbReference type="EMBL" id="KAH6938697.1"/>
    </source>
</evidence>
<gene>
    <name evidence="1" type="ORF">HPB50_011918</name>
</gene>
<comment type="caution">
    <text evidence="1">The sequence shown here is derived from an EMBL/GenBank/DDBJ whole genome shotgun (WGS) entry which is preliminary data.</text>
</comment>
<name>A0ACB7SXC8_HYAAI</name>
<dbReference type="Proteomes" id="UP000821845">
    <property type="component" value="Chromosome 2"/>
</dbReference>
<keyword evidence="2" id="KW-1185">Reference proteome</keyword>
<accession>A0ACB7SXC8</accession>
<sequence>MSSEVIVLSSFILAVVRCVVGVTEQRPLRRVRRQWRFICKSDDSFTKLMTDVMEANRELLRATQPLRVGDSENLGLIWLRNGRVYNLHTIKVRDKFVRDCNETTMNLVFKLTLEKPYIVFDLTTPFGSSVLAGGQLTVKTDSLDVDIGLITPKVKNTGENIEPLVPFADVRRAHNLRLVFTGMAPATTAVTSLLALLQQMMPSVQTRLFEIILTRILRNYVATTPMPF</sequence>
<evidence type="ECO:0000313" key="2">
    <source>
        <dbReference type="Proteomes" id="UP000821845"/>
    </source>
</evidence>
<protein>
    <submittedName>
        <fullName evidence="1">Uncharacterized protein</fullName>
    </submittedName>
</protein>
<dbReference type="EMBL" id="CM023482">
    <property type="protein sequence ID" value="KAH6938697.1"/>
    <property type="molecule type" value="Genomic_DNA"/>
</dbReference>
<proteinExistence type="predicted"/>
<reference evidence="1" key="1">
    <citation type="submission" date="2020-05" db="EMBL/GenBank/DDBJ databases">
        <title>Large-scale comparative analyses of tick genomes elucidate their genetic diversity and vector capacities.</title>
        <authorList>
            <person name="Jia N."/>
            <person name="Wang J."/>
            <person name="Shi W."/>
            <person name="Du L."/>
            <person name="Sun Y."/>
            <person name="Zhan W."/>
            <person name="Jiang J."/>
            <person name="Wang Q."/>
            <person name="Zhang B."/>
            <person name="Ji P."/>
            <person name="Sakyi L.B."/>
            <person name="Cui X."/>
            <person name="Yuan T."/>
            <person name="Jiang B."/>
            <person name="Yang W."/>
            <person name="Lam T.T.-Y."/>
            <person name="Chang Q."/>
            <person name="Ding S."/>
            <person name="Wang X."/>
            <person name="Zhu J."/>
            <person name="Ruan X."/>
            <person name="Zhao L."/>
            <person name="Wei J."/>
            <person name="Que T."/>
            <person name="Du C."/>
            <person name="Cheng J."/>
            <person name="Dai P."/>
            <person name="Han X."/>
            <person name="Huang E."/>
            <person name="Gao Y."/>
            <person name="Liu J."/>
            <person name="Shao H."/>
            <person name="Ye R."/>
            <person name="Li L."/>
            <person name="Wei W."/>
            <person name="Wang X."/>
            <person name="Wang C."/>
            <person name="Yang T."/>
            <person name="Huo Q."/>
            <person name="Li W."/>
            <person name="Guo W."/>
            <person name="Chen H."/>
            <person name="Zhou L."/>
            <person name="Ni X."/>
            <person name="Tian J."/>
            <person name="Zhou Y."/>
            <person name="Sheng Y."/>
            <person name="Liu T."/>
            <person name="Pan Y."/>
            <person name="Xia L."/>
            <person name="Li J."/>
            <person name="Zhao F."/>
            <person name="Cao W."/>
        </authorList>
    </citation>
    <scope>NUCLEOTIDE SEQUENCE</scope>
    <source>
        <strain evidence="1">Hyas-2018</strain>
    </source>
</reference>